<dbReference type="Proteomes" id="UP000324897">
    <property type="component" value="Chromosome 4"/>
</dbReference>
<comment type="caution">
    <text evidence="1">The sequence shown here is derived from an EMBL/GenBank/DDBJ whole genome shotgun (WGS) entry which is preliminary data.</text>
</comment>
<gene>
    <name evidence="1" type="ORF">EJB05_10918</name>
</gene>
<evidence type="ECO:0000313" key="2">
    <source>
        <dbReference type="Proteomes" id="UP000324897"/>
    </source>
</evidence>
<dbReference type="AlphaFoldDB" id="A0A5J9VQ91"/>
<feature type="non-terminal residue" evidence="1">
    <location>
        <position position="141"/>
    </location>
</feature>
<feature type="non-terminal residue" evidence="1">
    <location>
        <position position="1"/>
    </location>
</feature>
<protein>
    <submittedName>
        <fullName evidence="1">Uncharacterized protein</fullName>
    </submittedName>
</protein>
<sequence length="141" mass="15726">MLFKEKVVVARSIRATSVPWSPSMDGAQQNVGTSISRSNQQFAGELRRGKQLGRTKSTTVVRKNDVAEQKYMVGQRNRKMGDKMMGSKGRFGCGTTSPHDDSPFLVPFVMDCRRSRLVFLVMWALACFRGWLSQFGGNEAG</sequence>
<keyword evidence="2" id="KW-1185">Reference proteome</keyword>
<dbReference type="EMBL" id="RWGY01000007">
    <property type="protein sequence ID" value="TVU37594.1"/>
    <property type="molecule type" value="Genomic_DNA"/>
</dbReference>
<reference evidence="1 2" key="1">
    <citation type="journal article" date="2019" name="Sci. Rep.">
        <title>A high-quality genome of Eragrostis curvula grass provides insights into Poaceae evolution and supports new strategies to enhance forage quality.</title>
        <authorList>
            <person name="Carballo J."/>
            <person name="Santos B.A.C.M."/>
            <person name="Zappacosta D."/>
            <person name="Garbus I."/>
            <person name="Selva J.P."/>
            <person name="Gallo C.A."/>
            <person name="Diaz A."/>
            <person name="Albertini E."/>
            <person name="Caccamo M."/>
            <person name="Echenique V."/>
        </authorList>
    </citation>
    <scope>NUCLEOTIDE SEQUENCE [LARGE SCALE GENOMIC DNA]</scope>
    <source>
        <strain evidence="2">cv. Victoria</strain>
        <tissue evidence="1">Leaf</tissue>
    </source>
</reference>
<proteinExistence type="predicted"/>
<organism evidence="1 2">
    <name type="scientific">Eragrostis curvula</name>
    <name type="common">weeping love grass</name>
    <dbReference type="NCBI Taxonomy" id="38414"/>
    <lineage>
        <taxon>Eukaryota</taxon>
        <taxon>Viridiplantae</taxon>
        <taxon>Streptophyta</taxon>
        <taxon>Embryophyta</taxon>
        <taxon>Tracheophyta</taxon>
        <taxon>Spermatophyta</taxon>
        <taxon>Magnoliopsida</taxon>
        <taxon>Liliopsida</taxon>
        <taxon>Poales</taxon>
        <taxon>Poaceae</taxon>
        <taxon>PACMAD clade</taxon>
        <taxon>Chloridoideae</taxon>
        <taxon>Eragrostideae</taxon>
        <taxon>Eragrostidinae</taxon>
        <taxon>Eragrostis</taxon>
    </lineage>
</organism>
<accession>A0A5J9VQ91</accession>
<name>A0A5J9VQ91_9POAL</name>
<evidence type="ECO:0000313" key="1">
    <source>
        <dbReference type="EMBL" id="TVU37594.1"/>
    </source>
</evidence>
<dbReference type="Gramene" id="TVU37594">
    <property type="protein sequence ID" value="TVU37594"/>
    <property type="gene ID" value="EJB05_10918"/>
</dbReference>